<dbReference type="PRINTS" id="PR00081">
    <property type="entry name" value="GDHRDH"/>
</dbReference>
<keyword evidence="2" id="KW-0560">Oxidoreductase</keyword>
<accession>A0ABX9AJT4</accession>
<evidence type="ECO:0000256" key="1">
    <source>
        <dbReference type="ARBA" id="ARBA00006484"/>
    </source>
</evidence>
<dbReference type="EMBL" id="CP081864">
    <property type="protein sequence ID" value="QZN95028.1"/>
    <property type="molecule type" value="Genomic_DNA"/>
</dbReference>
<evidence type="ECO:0000256" key="2">
    <source>
        <dbReference type="ARBA" id="ARBA00023002"/>
    </source>
</evidence>
<dbReference type="SMART" id="SM00822">
    <property type="entry name" value="PKS_KR"/>
    <property type="match status" value="1"/>
</dbReference>
<dbReference type="Gene3D" id="3.40.50.720">
    <property type="entry name" value="NAD(P)-binding Rossmann-like Domain"/>
    <property type="match status" value="1"/>
</dbReference>
<feature type="domain" description="Ketoreductase" evidence="3">
    <location>
        <begin position="5"/>
        <end position="189"/>
    </location>
</feature>
<name>A0ABX9AJT4_9ENTR</name>
<dbReference type="PANTHER" id="PTHR43477:SF1">
    <property type="entry name" value="DIHYDROANTICAPSIN 7-DEHYDROGENASE"/>
    <property type="match status" value="1"/>
</dbReference>
<evidence type="ECO:0000259" key="3">
    <source>
        <dbReference type="SMART" id="SM00822"/>
    </source>
</evidence>
<evidence type="ECO:0000313" key="5">
    <source>
        <dbReference type="Proteomes" id="UP000825886"/>
    </source>
</evidence>
<dbReference type="SUPFAM" id="SSF51735">
    <property type="entry name" value="NAD(P)-binding Rossmann-fold domains"/>
    <property type="match status" value="1"/>
</dbReference>
<comment type="similarity">
    <text evidence="1">Belongs to the short-chain dehydrogenases/reductases (SDR) family.</text>
</comment>
<dbReference type="CDD" id="cd05233">
    <property type="entry name" value="SDR_c"/>
    <property type="match status" value="1"/>
</dbReference>
<dbReference type="InterPro" id="IPR002347">
    <property type="entry name" value="SDR_fam"/>
</dbReference>
<dbReference type="PANTHER" id="PTHR43477">
    <property type="entry name" value="DIHYDROANTICAPSIN 7-DEHYDROGENASE"/>
    <property type="match status" value="1"/>
</dbReference>
<dbReference type="InterPro" id="IPR036291">
    <property type="entry name" value="NAD(P)-bd_dom_sf"/>
</dbReference>
<sequence length="236" mass="24974">MKKTQTYAILGGTSGIGFALAQRLVARGDRVVIGGRSAEKRATALRTLGDRASGYVVDVTDRASLAAFFAQTASLAGLFTPAASYTTGAFQEGSLETSEALFQAKFWGQYWAVYAALPALLPDAAVVLMSGAASARPLGAPAYAACNAALEGLARGLAVELAPRRVNCLSPGTTDSTLWQQRPAQVREAAYQQWCKLTVLQRPATVEEQADAALFLLDNTHMTGNTLYCDGGYTLR</sequence>
<protein>
    <submittedName>
        <fullName evidence="4">SDR family oxidoreductase</fullName>
    </submittedName>
</protein>
<dbReference type="InterPro" id="IPR051122">
    <property type="entry name" value="SDR_DHRS6-like"/>
</dbReference>
<dbReference type="InterPro" id="IPR057326">
    <property type="entry name" value="KR_dom"/>
</dbReference>
<reference evidence="4 5" key="1">
    <citation type="submission" date="2021-08" db="EMBL/GenBank/DDBJ databases">
        <title>Culture and genomic analysis of Symbiopectobacterium purcellii sp. nov. gen. nov., isolated from the leafhopper Empoasca decipiens.</title>
        <authorList>
            <person name="Nadal-Jimenez P."/>
            <person name="Siozios S."/>
            <person name="Halliday N."/>
            <person name="Camara M."/>
            <person name="Hurst G.D.D."/>
        </authorList>
    </citation>
    <scope>NUCLEOTIDE SEQUENCE [LARGE SCALE GENOMIC DNA]</scope>
    <source>
        <strain evidence="4 5">SyEd1</strain>
    </source>
</reference>
<dbReference type="RefSeq" id="WP_222158137.1">
    <property type="nucleotide sequence ID" value="NZ_CP081864.1"/>
</dbReference>
<organism evidence="4 5">
    <name type="scientific">Symbiopectobacterium purcellii</name>
    <dbReference type="NCBI Taxonomy" id="2871826"/>
    <lineage>
        <taxon>Bacteria</taxon>
        <taxon>Pseudomonadati</taxon>
        <taxon>Pseudomonadota</taxon>
        <taxon>Gammaproteobacteria</taxon>
        <taxon>Enterobacterales</taxon>
        <taxon>Enterobacteriaceae</taxon>
    </lineage>
</organism>
<dbReference type="Pfam" id="PF13561">
    <property type="entry name" value="adh_short_C2"/>
    <property type="match status" value="1"/>
</dbReference>
<gene>
    <name evidence="4" type="ORF">K6K13_17630</name>
</gene>
<evidence type="ECO:0000313" key="4">
    <source>
        <dbReference type="EMBL" id="QZN95028.1"/>
    </source>
</evidence>
<proteinExistence type="inferred from homology"/>
<dbReference type="Proteomes" id="UP000825886">
    <property type="component" value="Chromosome"/>
</dbReference>
<keyword evidence="5" id="KW-1185">Reference proteome</keyword>